<dbReference type="Proteomes" id="UP001222403">
    <property type="component" value="Chromosome"/>
</dbReference>
<evidence type="ECO:0000313" key="4">
    <source>
        <dbReference type="Proteomes" id="UP001222403"/>
    </source>
</evidence>
<accession>A0AAX3S5K5</accession>
<evidence type="ECO:0000313" key="3">
    <source>
        <dbReference type="Proteomes" id="UP001057142"/>
    </source>
</evidence>
<dbReference type="EMBL" id="CP097327">
    <property type="protein sequence ID" value="USB36226.1"/>
    <property type="molecule type" value="Genomic_DNA"/>
</dbReference>
<dbReference type="Proteomes" id="UP001057142">
    <property type="component" value="Chromosome"/>
</dbReference>
<organism evidence="2 4">
    <name type="scientific">Providencia vermicola</name>
    <dbReference type="NCBI Taxonomy" id="333965"/>
    <lineage>
        <taxon>Bacteria</taxon>
        <taxon>Pseudomonadati</taxon>
        <taxon>Pseudomonadota</taxon>
        <taxon>Gammaproteobacteria</taxon>
        <taxon>Enterobacterales</taxon>
        <taxon>Morganellaceae</taxon>
        <taxon>Providencia</taxon>
    </lineage>
</organism>
<reference evidence="2" key="2">
    <citation type="submission" date="2023-01" db="EMBL/GenBank/DDBJ databases">
        <title>The prevalence of carbapenem-resistant bacteria in aquaculture in China and the genetic diversity of carbapenem-resistant genes.</title>
        <authorList>
            <person name="Wen R."/>
        </authorList>
    </citation>
    <scope>NUCLEOTIDE SEQUENCE</scope>
    <source>
        <strain evidence="2">PVA41-chromosome</strain>
    </source>
</reference>
<dbReference type="EMBL" id="CP116222">
    <property type="protein sequence ID" value="WFC08520.1"/>
    <property type="molecule type" value="Genomic_DNA"/>
</dbReference>
<reference evidence="1" key="1">
    <citation type="journal article" date="2022" name="Front. Microbiol.">
        <title>Identification of a novel aminoglycoside O-nucleotidyltransferase AadA33 in Providencia vermicola.</title>
        <authorList>
            <person name="Feng C."/>
            <person name="Gao M."/>
            <person name="Jiang W."/>
            <person name="Shi W."/>
            <person name="Li A."/>
            <person name="Liu S."/>
            <person name="Zhang L."/>
            <person name="Zhang X."/>
            <person name="Li Q."/>
            <person name="Lin H."/>
            <person name="Lu J."/>
            <person name="Li K."/>
            <person name="Zhang H."/>
            <person name="Hu Y."/>
            <person name="Bao Q."/>
            <person name="Lin X."/>
        </authorList>
    </citation>
    <scope>NUCLEOTIDE SEQUENCE</scope>
    <source>
        <strain evidence="1">P13</strain>
    </source>
</reference>
<evidence type="ECO:0000313" key="1">
    <source>
        <dbReference type="EMBL" id="USB36226.1"/>
    </source>
</evidence>
<keyword evidence="3" id="KW-1185">Reference proteome</keyword>
<dbReference type="AlphaFoldDB" id="A0AAX3S5K5"/>
<sequence>MLRPIQLGQPEVIEFWKLFDYLYDNEIFGVNHSSEKGVYAVNFNHIEPVTCEYSQSILLNTNLRIY</sequence>
<evidence type="ECO:0000313" key="2">
    <source>
        <dbReference type="EMBL" id="WFC08520.1"/>
    </source>
</evidence>
<protein>
    <submittedName>
        <fullName evidence="2">Uncharacterized protein</fullName>
    </submittedName>
</protein>
<name>A0AAX3S5K5_9GAMM</name>
<dbReference type="RefSeq" id="WP_163861811.1">
    <property type="nucleotide sequence ID" value="NZ_CP048796.1"/>
</dbReference>
<proteinExistence type="predicted"/>
<gene>
    <name evidence="1" type="ORF">M5J11_15635</name>
    <name evidence="2" type="ORF">PG365_09265</name>
</gene>